<dbReference type="PROSITE" id="PS51900">
    <property type="entry name" value="CB"/>
    <property type="match status" value="1"/>
</dbReference>
<evidence type="ECO:0000259" key="7">
    <source>
        <dbReference type="PROSITE" id="PS51898"/>
    </source>
</evidence>
<comment type="similarity">
    <text evidence="1">Belongs to the 'phage' integrase family.</text>
</comment>
<dbReference type="InterPro" id="IPR002104">
    <property type="entry name" value="Integrase_catalytic"/>
</dbReference>
<feature type="region of interest" description="Disordered" evidence="6">
    <location>
        <begin position="412"/>
        <end position="436"/>
    </location>
</feature>
<feature type="domain" description="Tyr recombinase" evidence="7">
    <location>
        <begin position="197"/>
        <end position="393"/>
    </location>
</feature>
<keyword evidence="2" id="KW-0229">DNA integration</keyword>
<dbReference type="InterPro" id="IPR044068">
    <property type="entry name" value="CB"/>
</dbReference>
<evidence type="ECO:0008006" key="11">
    <source>
        <dbReference type="Google" id="ProtNLM"/>
    </source>
</evidence>
<evidence type="ECO:0000256" key="3">
    <source>
        <dbReference type="ARBA" id="ARBA00023125"/>
    </source>
</evidence>
<sequence length="436" mass="48021">MTIKIGTKPNGVLYLDVRLPDPETGELKRSRVGLDTRDMADAKRQRADWLAGRHPKHPAMGGIIAAKGRAPLSDSSTSQMSPKGGLTLAAWIIDCIDTNWRGKKARRTHESNAKVLQQAIMKADLGDLALKDVASVHIRQIEKAIRDSGSYAEGSVNKLMGALSSALTYATENDDPATGKAYLLVKPKFPKIEVRNIRERVLSEAEEAALYECIAKRIEDEPSRPWRHVGWLITVALDTGFRLSELLSLGQRSLRMKRWVDPVTGQKFEAAYIGLERYVTKSDKPREVPCTDRLLRTIPLLNALAVKGRWFPWKPGASGIHYFLLNLRADMEAAGYDISDVSMHTMRHTCATRLAVGGMDLLALRDWLGHSDIKITAQRYIHLMSSHLYRGAAILNLGGTIPAGGIIEPEESETSTLNNIPSSGNDSAMVGAPSLQ</sequence>
<evidence type="ECO:0000256" key="5">
    <source>
        <dbReference type="PROSITE-ProRule" id="PRU01248"/>
    </source>
</evidence>
<feature type="compositionally biased region" description="Polar residues" evidence="6">
    <location>
        <begin position="414"/>
        <end position="426"/>
    </location>
</feature>
<dbReference type="PANTHER" id="PTHR30349">
    <property type="entry name" value="PHAGE INTEGRASE-RELATED"/>
    <property type="match status" value="1"/>
</dbReference>
<dbReference type="GO" id="GO:0015074">
    <property type="term" value="P:DNA integration"/>
    <property type="evidence" value="ECO:0007669"/>
    <property type="project" value="UniProtKB-KW"/>
</dbReference>
<keyword evidence="3 5" id="KW-0238">DNA-binding</keyword>
<gene>
    <name evidence="9" type="ORF">L284_14970</name>
</gene>
<reference evidence="9 10" key="1">
    <citation type="journal article" date="2013" name="Genome Announc.">
        <title>Genome Sequence of Novosphingobium lindaniclasticum LE124T, Isolated from a Hexachlorocyclohexane Dumpsite.</title>
        <authorList>
            <person name="Saxena A."/>
            <person name="Nayyar N."/>
            <person name="Sangwan N."/>
            <person name="Kumari R."/>
            <person name="Khurana J.P."/>
            <person name="Lal R."/>
        </authorList>
    </citation>
    <scope>NUCLEOTIDE SEQUENCE [LARGE SCALE GENOMIC DNA]</scope>
    <source>
        <strain evidence="9 10">LE124</strain>
    </source>
</reference>
<dbReference type="Proteomes" id="UP000015527">
    <property type="component" value="Unassembled WGS sequence"/>
</dbReference>
<dbReference type="Pfam" id="PF00589">
    <property type="entry name" value="Phage_integrase"/>
    <property type="match status" value="1"/>
</dbReference>
<dbReference type="GO" id="GO:0006310">
    <property type="term" value="P:DNA recombination"/>
    <property type="evidence" value="ECO:0007669"/>
    <property type="project" value="UniProtKB-KW"/>
</dbReference>
<dbReference type="EMBL" id="ATHL01000094">
    <property type="protein sequence ID" value="EQB12674.1"/>
    <property type="molecule type" value="Genomic_DNA"/>
</dbReference>
<evidence type="ECO:0000256" key="6">
    <source>
        <dbReference type="SAM" id="MobiDB-lite"/>
    </source>
</evidence>
<dbReference type="AlphaFoldDB" id="T0ISM0"/>
<evidence type="ECO:0000259" key="8">
    <source>
        <dbReference type="PROSITE" id="PS51900"/>
    </source>
</evidence>
<dbReference type="InterPro" id="IPR050090">
    <property type="entry name" value="Tyrosine_recombinase_XerCD"/>
</dbReference>
<dbReference type="CDD" id="cd00796">
    <property type="entry name" value="INT_Rci_Hp1_C"/>
    <property type="match status" value="1"/>
</dbReference>
<protein>
    <recommendedName>
        <fullName evidence="11">Tyr recombinase domain-containing protein</fullName>
    </recommendedName>
</protein>
<dbReference type="InterPro" id="IPR010998">
    <property type="entry name" value="Integrase_recombinase_N"/>
</dbReference>
<evidence type="ECO:0000256" key="4">
    <source>
        <dbReference type="ARBA" id="ARBA00023172"/>
    </source>
</evidence>
<dbReference type="RefSeq" id="WP_021234815.1">
    <property type="nucleotide sequence ID" value="NZ_ATHL01000094.1"/>
</dbReference>
<dbReference type="PATRIC" id="fig|1096930.3.peg.2979"/>
<dbReference type="InterPro" id="IPR011010">
    <property type="entry name" value="DNA_brk_join_enz"/>
</dbReference>
<feature type="domain" description="Core-binding (CB)" evidence="8">
    <location>
        <begin position="86"/>
        <end position="171"/>
    </location>
</feature>
<name>T0ISM0_9SPHN</name>
<accession>T0ISM0</accession>
<keyword evidence="10" id="KW-1185">Reference proteome</keyword>
<dbReference type="InterPro" id="IPR013762">
    <property type="entry name" value="Integrase-like_cat_sf"/>
</dbReference>
<proteinExistence type="inferred from homology"/>
<dbReference type="PANTHER" id="PTHR30349:SF64">
    <property type="entry name" value="PROPHAGE INTEGRASE INTD-RELATED"/>
    <property type="match status" value="1"/>
</dbReference>
<dbReference type="Gene3D" id="1.10.150.130">
    <property type="match status" value="1"/>
</dbReference>
<organism evidence="9 10">
    <name type="scientific">Novosphingobium lindaniclasticum LE124</name>
    <dbReference type="NCBI Taxonomy" id="1096930"/>
    <lineage>
        <taxon>Bacteria</taxon>
        <taxon>Pseudomonadati</taxon>
        <taxon>Pseudomonadota</taxon>
        <taxon>Alphaproteobacteria</taxon>
        <taxon>Sphingomonadales</taxon>
        <taxon>Sphingomonadaceae</taxon>
        <taxon>Novosphingobium</taxon>
    </lineage>
</organism>
<keyword evidence="4" id="KW-0233">DNA recombination</keyword>
<dbReference type="OrthoDB" id="7615137at2"/>
<dbReference type="eggNOG" id="COG0582">
    <property type="taxonomic scope" value="Bacteria"/>
</dbReference>
<evidence type="ECO:0000313" key="9">
    <source>
        <dbReference type="EMBL" id="EQB12674.1"/>
    </source>
</evidence>
<comment type="caution">
    <text evidence="9">The sequence shown here is derived from an EMBL/GenBank/DDBJ whole genome shotgun (WGS) entry which is preliminary data.</text>
</comment>
<evidence type="ECO:0000256" key="2">
    <source>
        <dbReference type="ARBA" id="ARBA00022908"/>
    </source>
</evidence>
<dbReference type="GO" id="GO:0003677">
    <property type="term" value="F:DNA binding"/>
    <property type="evidence" value="ECO:0007669"/>
    <property type="project" value="UniProtKB-UniRule"/>
</dbReference>
<evidence type="ECO:0000256" key="1">
    <source>
        <dbReference type="ARBA" id="ARBA00008857"/>
    </source>
</evidence>
<dbReference type="SUPFAM" id="SSF56349">
    <property type="entry name" value="DNA breaking-rejoining enzymes"/>
    <property type="match status" value="1"/>
</dbReference>
<dbReference type="PROSITE" id="PS51898">
    <property type="entry name" value="TYR_RECOMBINASE"/>
    <property type="match status" value="1"/>
</dbReference>
<dbReference type="Gene3D" id="1.10.443.10">
    <property type="entry name" value="Intergrase catalytic core"/>
    <property type="match status" value="1"/>
</dbReference>
<evidence type="ECO:0000313" key="10">
    <source>
        <dbReference type="Proteomes" id="UP000015527"/>
    </source>
</evidence>